<dbReference type="Proteomes" id="UP000597444">
    <property type="component" value="Unassembled WGS sequence"/>
</dbReference>
<dbReference type="InterPro" id="IPR026870">
    <property type="entry name" value="Zinc_ribbon_dom"/>
</dbReference>
<evidence type="ECO:0000313" key="4">
    <source>
        <dbReference type="EMBL" id="GHO90831.1"/>
    </source>
</evidence>
<evidence type="ECO:0000256" key="1">
    <source>
        <dbReference type="SAM" id="MobiDB-lite"/>
    </source>
</evidence>
<name>A0A8J3IJP2_9CHLR</name>
<protein>
    <recommendedName>
        <fullName evidence="3">Zinc-ribbon domain-containing protein</fullName>
    </recommendedName>
</protein>
<dbReference type="Pfam" id="PF13240">
    <property type="entry name" value="Zn_Ribbon_1"/>
    <property type="match status" value="1"/>
</dbReference>
<comment type="caution">
    <text evidence="4">The sequence shown here is derived from an EMBL/GenBank/DDBJ whole genome shotgun (WGS) entry which is preliminary data.</text>
</comment>
<gene>
    <name evidence="4" type="ORF">KSF_008790</name>
</gene>
<reference evidence="4" key="1">
    <citation type="submission" date="2020-10" db="EMBL/GenBank/DDBJ databases">
        <title>Taxonomic study of unclassified bacteria belonging to the class Ktedonobacteria.</title>
        <authorList>
            <person name="Yabe S."/>
            <person name="Wang C.M."/>
            <person name="Zheng Y."/>
            <person name="Sakai Y."/>
            <person name="Cavaletti L."/>
            <person name="Monciardini P."/>
            <person name="Donadio S."/>
        </authorList>
    </citation>
    <scope>NUCLEOTIDE SEQUENCE</scope>
    <source>
        <strain evidence="4">ID150040</strain>
    </source>
</reference>
<evidence type="ECO:0000256" key="2">
    <source>
        <dbReference type="SAM" id="Phobius"/>
    </source>
</evidence>
<keyword evidence="5" id="KW-1185">Reference proteome</keyword>
<keyword evidence="2" id="KW-0472">Membrane</keyword>
<feature type="region of interest" description="Disordered" evidence="1">
    <location>
        <begin position="32"/>
        <end position="123"/>
    </location>
</feature>
<proteinExistence type="predicted"/>
<evidence type="ECO:0000313" key="5">
    <source>
        <dbReference type="Proteomes" id="UP000597444"/>
    </source>
</evidence>
<evidence type="ECO:0000259" key="3">
    <source>
        <dbReference type="Pfam" id="PF13240"/>
    </source>
</evidence>
<feature type="domain" description="Zinc-ribbon" evidence="3">
    <location>
        <begin position="4"/>
        <end position="23"/>
    </location>
</feature>
<keyword evidence="2" id="KW-0812">Transmembrane</keyword>
<feature type="compositionally biased region" description="Polar residues" evidence="1">
    <location>
        <begin position="33"/>
        <end position="42"/>
    </location>
</feature>
<dbReference type="AlphaFoldDB" id="A0A8J3IJP2"/>
<sequence>MFRCPKCHTELPADARFCNKCGFNHTNAMKAVSPQQAGSGPQNAARPPSPGNSGLTKRYPGNQPGLTPQGGPPIQQNMAMPPQGPASGSMPQADMVVRASTPPPPRTLLGRGQVPGGPQAPMPPGPQAPMPFGPQGMNQPMAYPPPPNLSLESLTATSQAAEHWRNSWRDRQRAEAGPAVGISRGQAVVPEPLMAIQQSLVRMRSIIMPNTQEKEASPVQKQLYRISSILLFCLILGLTGYIISTFIPHTLEAAKATNKAYGVYPTIYMQLNAKNPKPAAKAGQALAVHGDSFKTNTAITFTLDTTAINVTAQTNKDGSFDSNVTIPSNQLPGSYTLIAKGAGQQASMNVHVLPAGAANNTPLTLTNDQGQTVSKLAFNTVNGYDPNPEILTITNTGATKVTWSASIVTENAQNWITLNASKTAGTQYGKVGGEIAPDGTDTIAVNVSAMGLASLMKKAYQGYVIFTVDRGQFILPVSFAVQNKSLDLVVTPNPLTVISNGDHTCKPTTMGIINNSDQPIIWNAGATNGNIQLSPKNGQLDPAGSGNDAVTLQITCGGIDQQVDNFSVINVFFNGKQVSVQVNVRPN</sequence>
<feature type="transmembrane region" description="Helical" evidence="2">
    <location>
        <begin position="223"/>
        <end position="243"/>
    </location>
</feature>
<dbReference type="EMBL" id="BNJK01000001">
    <property type="protein sequence ID" value="GHO90831.1"/>
    <property type="molecule type" value="Genomic_DNA"/>
</dbReference>
<accession>A0A8J3IJP2</accession>
<organism evidence="4 5">
    <name type="scientific">Reticulibacter mediterranei</name>
    <dbReference type="NCBI Taxonomy" id="2778369"/>
    <lineage>
        <taxon>Bacteria</taxon>
        <taxon>Bacillati</taxon>
        <taxon>Chloroflexota</taxon>
        <taxon>Ktedonobacteria</taxon>
        <taxon>Ktedonobacterales</taxon>
        <taxon>Reticulibacteraceae</taxon>
        <taxon>Reticulibacter</taxon>
    </lineage>
</organism>
<keyword evidence="2" id="KW-1133">Transmembrane helix</keyword>
<dbReference type="RefSeq" id="WP_220201766.1">
    <property type="nucleotide sequence ID" value="NZ_BNJK01000001.1"/>
</dbReference>